<gene>
    <name evidence="2" type="ORF">SAMN05660330_02298</name>
</gene>
<dbReference type="InterPro" id="IPR050900">
    <property type="entry name" value="Transposase_IS3/IS150/IS904"/>
</dbReference>
<organism evidence="2 3">
    <name type="scientific">Desulforhopalus singaporensis</name>
    <dbReference type="NCBI Taxonomy" id="91360"/>
    <lineage>
        <taxon>Bacteria</taxon>
        <taxon>Pseudomonadati</taxon>
        <taxon>Thermodesulfobacteriota</taxon>
        <taxon>Desulfobulbia</taxon>
        <taxon>Desulfobulbales</taxon>
        <taxon>Desulfocapsaceae</taxon>
        <taxon>Desulforhopalus</taxon>
    </lineage>
</organism>
<dbReference type="STRING" id="91360.SAMN05660330_02298"/>
<dbReference type="Proteomes" id="UP000199073">
    <property type="component" value="Unassembled WGS sequence"/>
</dbReference>
<keyword evidence="3" id="KW-1185">Reference proteome</keyword>
<dbReference type="RefSeq" id="WP_092222914.1">
    <property type="nucleotide sequence ID" value="NZ_FNJI01000014.1"/>
</dbReference>
<sequence length="101" mass="11854">MIYVFIKENRSSFPVKKMCQALQVSQSGYYRWLKSPLSPRKKENIKIKERIKAIFASHNEMVGSPIITADLHDYREFSKVSRVNQHSKLTPCQRPKMTPKK</sequence>
<proteinExistence type="predicted"/>
<evidence type="ECO:0000256" key="1">
    <source>
        <dbReference type="SAM" id="MobiDB-lite"/>
    </source>
</evidence>
<dbReference type="AlphaFoldDB" id="A0A1H0RE96"/>
<evidence type="ECO:0000313" key="3">
    <source>
        <dbReference type="Proteomes" id="UP000199073"/>
    </source>
</evidence>
<name>A0A1H0RE96_9BACT</name>
<reference evidence="2 3" key="1">
    <citation type="submission" date="2016-10" db="EMBL/GenBank/DDBJ databases">
        <authorList>
            <person name="de Groot N.N."/>
        </authorList>
    </citation>
    <scope>NUCLEOTIDE SEQUENCE [LARGE SCALE GENOMIC DNA]</scope>
    <source>
        <strain evidence="2 3">DSM 12130</strain>
    </source>
</reference>
<protein>
    <submittedName>
        <fullName evidence="2">Putative transposase</fullName>
    </submittedName>
</protein>
<dbReference type="PANTHER" id="PTHR46889">
    <property type="entry name" value="TRANSPOSASE INSF FOR INSERTION SEQUENCE IS3B-RELATED"/>
    <property type="match status" value="1"/>
</dbReference>
<feature type="compositionally biased region" description="Polar residues" evidence="1">
    <location>
        <begin position="81"/>
        <end position="90"/>
    </location>
</feature>
<feature type="region of interest" description="Disordered" evidence="1">
    <location>
        <begin position="81"/>
        <end position="101"/>
    </location>
</feature>
<dbReference type="EMBL" id="FNJI01000014">
    <property type="protein sequence ID" value="SDP27867.1"/>
    <property type="molecule type" value="Genomic_DNA"/>
</dbReference>
<accession>A0A1H0RE96</accession>
<evidence type="ECO:0000313" key="2">
    <source>
        <dbReference type="EMBL" id="SDP27867.1"/>
    </source>
</evidence>